<feature type="compositionally biased region" description="Polar residues" evidence="1">
    <location>
        <begin position="78"/>
        <end position="87"/>
    </location>
</feature>
<dbReference type="Pfam" id="PF14286">
    <property type="entry name" value="DHHW"/>
    <property type="match status" value="1"/>
</dbReference>
<reference evidence="3 4" key="1">
    <citation type="submission" date="2020-08" db="EMBL/GenBank/DDBJ databases">
        <title>Genome public.</title>
        <authorList>
            <person name="Liu C."/>
            <person name="Sun Q."/>
        </authorList>
    </citation>
    <scope>NUCLEOTIDE SEQUENCE [LARGE SCALE GENOMIC DNA]</scope>
    <source>
        <strain evidence="3 4">BX3</strain>
    </source>
</reference>
<keyword evidence="4" id="KW-1185">Reference proteome</keyword>
<proteinExistence type="predicted"/>
<name>A0ABR7MS78_9FIRM</name>
<keyword evidence="2" id="KW-0472">Membrane</keyword>
<evidence type="ECO:0008006" key="5">
    <source>
        <dbReference type="Google" id="ProtNLM"/>
    </source>
</evidence>
<dbReference type="EMBL" id="JACRSW010000008">
    <property type="protein sequence ID" value="MBC8556509.1"/>
    <property type="molecule type" value="Genomic_DNA"/>
</dbReference>
<feature type="compositionally biased region" description="Basic and acidic residues" evidence="1">
    <location>
        <begin position="46"/>
        <end position="56"/>
    </location>
</feature>
<gene>
    <name evidence="3" type="ORF">H8700_02115</name>
</gene>
<dbReference type="Proteomes" id="UP000637513">
    <property type="component" value="Unassembled WGS sequence"/>
</dbReference>
<dbReference type="RefSeq" id="WP_249302713.1">
    <property type="nucleotide sequence ID" value="NZ_JACRSW010000008.1"/>
</dbReference>
<feature type="transmembrane region" description="Helical" evidence="2">
    <location>
        <begin position="6"/>
        <end position="25"/>
    </location>
</feature>
<evidence type="ECO:0000256" key="1">
    <source>
        <dbReference type="SAM" id="MobiDB-lite"/>
    </source>
</evidence>
<keyword evidence="2" id="KW-1133">Transmembrane helix</keyword>
<sequence>MKKKTIYLILGVMAVAIVIGSRIYASNRMSSTGTLGDEIISVGNVSEKKEDKKESTKSGQHNKKSSVQKAEAKEPQKTETAVTSSGTPKEKTQEQTDTYPKLHSNKKVHLYASGTARIGDTAYEQYSYVESIAKTYASVVDKMNKNLNKKSKLYSCIVPTSAGITVPDNKKTKIKSGDQQKAIQKIVKKYKGDQTVISLYDTFMKHRDEYIYFRTDHHWTPLGAFYAYIEFCNAKGIRANNILQYKKKTFKGFKGTFYRDTNNNKTLRADNIQTFYPLSGKKISMYYKTVQGQKIHAPLIDNVSRYGESLKYCAFISGDNPLTVIKNKAIKDGSSCVVVKESFGNVFVPYLADHYQNVYVIDYRYWSGKLSSFVQKKKVQDVILLNNISMTRNSYLVSKLGGIAG</sequence>
<keyword evidence="2" id="KW-0812">Transmembrane</keyword>
<dbReference type="InterPro" id="IPR025945">
    <property type="entry name" value="DHHW"/>
</dbReference>
<comment type="caution">
    <text evidence="3">The sequence shown here is derived from an EMBL/GenBank/DDBJ whole genome shotgun (WGS) entry which is preliminary data.</text>
</comment>
<evidence type="ECO:0000313" key="4">
    <source>
        <dbReference type="Proteomes" id="UP000637513"/>
    </source>
</evidence>
<protein>
    <recommendedName>
        <fullName evidence="5">DHHW protein</fullName>
    </recommendedName>
</protein>
<evidence type="ECO:0000313" key="3">
    <source>
        <dbReference type="EMBL" id="MBC8556509.1"/>
    </source>
</evidence>
<feature type="region of interest" description="Disordered" evidence="1">
    <location>
        <begin position="46"/>
        <end position="102"/>
    </location>
</feature>
<evidence type="ECO:0000256" key="2">
    <source>
        <dbReference type="SAM" id="Phobius"/>
    </source>
</evidence>
<accession>A0ABR7MS78</accession>
<organism evidence="3 4">
    <name type="scientific">Jutongia hominis</name>
    <dbReference type="NCBI Taxonomy" id="2763664"/>
    <lineage>
        <taxon>Bacteria</taxon>
        <taxon>Bacillati</taxon>
        <taxon>Bacillota</taxon>
        <taxon>Clostridia</taxon>
        <taxon>Lachnospirales</taxon>
        <taxon>Lachnospiraceae</taxon>
        <taxon>Jutongia</taxon>
    </lineage>
</organism>